<dbReference type="EMBL" id="FMZQ01000006">
    <property type="protein sequence ID" value="SDC78179.1"/>
    <property type="molecule type" value="Genomic_DNA"/>
</dbReference>
<proteinExistence type="predicted"/>
<accession>A0A1G6PDP2</accession>
<keyword evidence="2" id="KW-1185">Reference proteome</keyword>
<dbReference type="Gene3D" id="3.40.50.10490">
    <property type="entry name" value="Glucose-6-phosphate isomerase like protein, domain 1"/>
    <property type="match status" value="1"/>
</dbReference>
<evidence type="ECO:0000313" key="1">
    <source>
        <dbReference type="EMBL" id="SDC78179.1"/>
    </source>
</evidence>
<dbReference type="AlphaFoldDB" id="A0A1G6PDP2"/>
<protein>
    <submittedName>
        <fullName evidence="1">Glucosamine--fructose-6-phosphate aminotransferase (Isomerizing)</fullName>
    </submittedName>
</protein>
<reference evidence="2" key="1">
    <citation type="submission" date="2016-10" db="EMBL/GenBank/DDBJ databases">
        <authorList>
            <person name="Varghese N."/>
            <person name="Submissions S."/>
        </authorList>
    </citation>
    <scope>NUCLEOTIDE SEQUENCE [LARGE SCALE GENOMIC DNA]</scope>
    <source>
        <strain evidence="2">DSM 26382</strain>
    </source>
</reference>
<name>A0A1G6PDP2_9GAMM</name>
<dbReference type="GO" id="GO:0008483">
    <property type="term" value="F:transaminase activity"/>
    <property type="evidence" value="ECO:0007669"/>
    <property type="project" value="UniProtKB-KW"/>
</dbReference>
<sequence length="124" mass="13144">MKILVTGGAVCIGSAVIGISANSEPKPKKLVTAIFQCGDTVDKLVAMCNAKSMVQKEKSTIGNILESTSVREYVLRLTTRAVSAISGASTKALGNKHSVLYLFTLAMAKAKQKLKTELENSLRG</sequence>
<dbReference type="Proteomes" id="UP000199467">
    <property type="component" value="Unassembled WGS sequence"/>
</dbReference>
<dbReference type="RefSeq" id="WP_090336745.1">
    <property type="nucleotide sequence ID" value="NZ_FMZQ01000006.1"/>
</dbReference>
<keyword evidence="1" id="KW-0032">Aminotransferase</keyword>
<evidence type="ECO:0000313" key="2">
    <source>
        <dbReference type="Proteomes" id="UP000199467"/>
    </source>
</evidence>
<organism evidence="1 2">
    <name type="scientific">Ectopseudomonas chengduensis</name>
    <dbReference type="NCBI Taxonomy" id="489632"/>
    <lineage>
        <taxon>Bacteria</taxon>
        <taxon>Pseudomonadati</taxon>
        <taxon>Pseudomonadota</taxon>
        <taxon>Gammaproteobacteria</taxon>
        <taxon>Pseudomonadales</taxon>
        <taxon>Pseudomonadaceae</taxon>
        <taxon>Ectopseudomonas</taxon>
    </lineage>
</organism>
<gene>
    <name evidence="1" type="ORF">SAMN05216576_106214</name>
</gene>
<keyword evidence="1" id="KW-0808">Transferase</keyword>